<dbReference type="EMBL" id="QUNI01000004">
    <property type="protein sequence ID" value="REG99668.1"/>
    <property type="molecule type" value="Genomic_DNA"/>
</dbReference>
<dbReference type="AlphaFoldDB" id="A0A3E0ENB0"/>
<keyword evidence="1" id="KW-0732">Signal</keyword>
<organism evidence="2 3">
    <name type="scientific">Flavobacterium aquicola</name>
    <dbReference type="NCBI Taxonomy" id="1682742"/>
    <lineage>
        <taxon>Bacteria</taxon>
        <taxon>Pseudomonadati</taxon>
        <taxon>Bacteroidota</taxon>
        <taxon>Flavobacteriia</taxon>
        <taxon>Flavobacteriales</taxon>
        <taxon>Flavobacteriaceae</taxon>
        <taxon>Flavobacterium</taxon>
    </lineage>
</organism>
<dbReference type="RefSeq" id="WP_115812492.1">
    <property type="nucleotide sequence ID" value="NZ_QUNI01000004.1"/>
</dbReference>
<evidence type="ECO:0000256" key="1">
    <source>
        <dbReference type="SAM" id="SignalP"/>
    </source>
</evidence>
<sequence>MKTARKIAFYTLCLLLTLTWAAPSVSTIIKTATERKTADKKEALPEGKSEVEEKTFEIVLDFPAPFSIPFHSIPSTELHFSKVDAIPQSVFLDLSNPPPEFYLFA</sequence>
<gene>
    <name evidence="2" type="ORF">C8P67_104298</name>
</gene>
<feature type="signal peptide" evidence="1">
    <location>
        <begin position="1"/>
        <end position="21"/>
    </location>
</feature>
<dbReference type="Proteomes" id="UP000257136">
    <property type="component" value="Unassembled WGS sequence"/>
</dbReference>
<feature type="chain" id="PRO_5017638754" evidence="1">
    <location>
        <begin position="22"/>
        <end position="105"/>
    </location>
</feature>
<evidence type="ECO:0000313" key="2">
    <source>
        <dbReference type="EMBL" id="REG99668.1"/>
    </source>
</evidence>
<reference evidence="2 3" key="1">
    <citation type="submission" date="2018-08" db="EMBL/GenBank/DDBJ databases">
        <title>Genomic Encyclopedia of Archaeal and Bacterial Type Strains, Phase II (KMG-II): from individual species to whole genera.</title>
        <authorList>
            <person name="Goeker M."/>
        </authorList>
    </citation>
    <scope>NUCLEOTIDE SEQUENCE [LARGE SCALE GENOMIC DNA]</scope>
    <source>
        <strain evidence="2 3">DSM 100880</strain>
    </source>
</reference>
<protein>
    <submittedName>
        <fullName evidence="2">Uncharacterized protein</fullName>
    </submittedName>
</protein>
<name>A0A3E0ENB0_9FLAO</name>
<accession>A0A3E0ENB0</accession>
<evidence type="ECO:0000313" key="3">
    <source>
        <dbReference type="Proteomes" id="UP000257136"/>
    </source>
</evidence>
<proteinExistence type="predicted"/>
<dbReference type="OrthoDB" id="1366686at2"/>
<keyword evidence="3" id="KW-1185">Reference proteome</keyword>
<comment type="caution">
    <text evidence="2">The sequence shown here is derived from an EMBL/GenBank/DDBJ whole genome shotgun (WGS) entry which is preliminary data.</text>
</comment>